<evidence type="ECO:0008006" key="3">
    <source>
        <dbReference type="Google" id="ProtNLM"/>
    </source>
</evidence>
<sequence length="136" mass="14868">MIFYRLHHPGPTACLLILTGLGGFQGCATPEPVSVVPNREATIGKTKETLLSCAGQPIREAVQNDSVLFLYYKETSMLEKSFPTSKGSFPRAHRGCWASVLLERDRVTDIGYRSVPSGIDALDHCEAIFEGCNPNP</sequence>
<organism evidence="1 2">
    <name type="scientific">Nitrospira moscoviensis</name>
    <dbReference type="NCBI Taxonomy" id="42253"/>
    <lineage>
        <taxon>Bacteria</taxon>
        <taxon>Pseudomonadati</taxon>
        <taxon>Nitrospirota</taxon>
        <taxon>Nitrospiria</taxon>
        <taxon>Nitrospirales</taxon>
        <taxon>Nitrospiraceae</taxon>
        <taxon>Nitrospira</taxon>
    </lineage>
</organism>
<dbReference type="PROSITE" id="PS51257">
    <property type="entry name" value="PROKAR_LIPOPROTEIN"/>
    <property type="match status" value="1"/>
</dbReference>
<gene>
    <name evidence="1" type="ORF">NITMOv2_3000</name>
</gene>
<dbReference type="OrthoDB" id="9791284at2"/>
<dbReference type="KEGG" id="nmv:NITMOv2_3000"/>
<dbReference type="Proteomes" id="UP000069205">
    <property type="component" value="Chromosome"/>
</dbReference>
<protein>
    <recommendedName>
        <fullName evidence="3">Lipoprotein</fullName>
    </recommendedName>
</protein>
<dbReference type="EMBL" id="CP011801">
    <property type="protein sequence ID" value="ALA59405.1"/>
    <property type="molecule type" value="Genomic_DNA"/>
</dbReference>
<proteinExistence type="predicted"/>
<dbReference type="RefSeq" id="WP_145976339.1">
    <property type="nucleotide sequence ID" value="NZ_CP011801.1"/>
</dbReference>
<reference evidence="1 2" key="1">
    <citation type="journal article" date="2015" name="Proc. Natl. Acad. Sci. U.S.A.">
        <title>Expanded metabolic versatility of ubiquitous nitrite-oxidizing bacteria from the genus Nitrospira.</title>
        <authorList>
            <person name="Koch H."/>
            <person name="Lucker S."/>
            <person name="Albertsen M."/>
            <person name="Kitzinger K."/>
            <person name="Herbold C."/>
            <person name="Spieck E."/>
            <person name="Nielsen P.H."/>
            <person name="Wagner M."/>
            <person name="Daims H."/>
        </authorList>
    </citation>
    <scope>NUCLEOTIDE SEQUENCE [LARGE SCALE GENOMIC DNA]</scope>
    <source>
        <strain evidence="1 2">NSP M-1</strain>
    </source>
</reference>
<keyword evidence="2" id="KW-1185">Reference proteome</keyword>
<name>A0A0K2GEN5_NITMO</name>
<dbReference type="PATRIC" id="fig|42253.5.peg.2963"/>
<evidence type="ECO:0000313" key="2">
    <source>
        <dbReference type="Proteomes" id="UP000069205"/>
    </source>
</evidence>
<dbReference type="STRING" id="42253.NITMOv2_3000"/>
<evidence type="ECO:0000313" key="1">
    <source>
        <dbReference type="EMBL" id="ALA59405.1"/>
    </source>
</evidence>
<accession>A0A0K2GEN5</accession>
<dbReference type="AlphaFoldDB" id="A0A0K2GEN5"/>